<evidence type="ECO:0000256" key="4">
    <source>
        <dbReference type="ARBA" id="ARBA00022759"/>
    </source>
</evidence>
<dbReference type="PANTHER" id="PTHR37984:SF5">
    <property type="entry name" value="PROTEIN NYNRIN-LIKE"/>
    <property type="match status" value="1"/>
</dbReference>
<dbReference type="GO" id="GO:0003964">
    <property type="term" value="F:RNA-directed DNA polymerase activity"/>
    <property type="evidence" value="ECO:0007669"/>
    <property type="project" value="UniProtKB-KW"/>
</dbReference>
<gene>
    <name evidence="8" type="ORF">SHERM_14535</name>
</gene>
<dbReference type="InterPro" id="IPR001969">
    <property type="entry name" value="Aspartic_peptidase_AS"/>
</dbReference>
<keyword evidence="9" id="KW-1185">Reference proteome</keyword>
<dbReference type="GO" id="GO:0006508">
    <property type="term" value="P:proteolysis"/>
    <property type="evidence" value="ECO:0007669"/>
    <property type="project" value="InterPro"/>
</dbReference>
<evidence type="ECO:0000256" key="1">
    <source>
        <dbReference type="ARBA" id="ARBA00022679"/>
    </source>
</evidence>
<protein>
    <recommendedName>
        <fullName evidence="7">Integrase zinc-binding domain-containing protein</fullName>
    </recommendedName>
</protein>
<dbReference type="GO" id="GO:0004190">
    <property type="term" value="F:aspartic-type endopeptidase activity"/>
    <property type="evidence" value="ECO:0007669"/>
    <property type="project" value="InterPro"/>
</dbReference>
<reference evidence="8" key="1">
    <citation type="submission" date="2019-12" db="EMBL/GenBank/DDBJ databases">
        <authorList>
            <person name="Scholes J."/>
        </authorList>
    </citation>
    <scope>NUCLEOTIDE SEQUENCE</scope>
</reference>
<dbReference type="Pfam" id="PF17921">
    <property type="entry name" value="Integrase_H2C2"/>
    <property type="match status" value="1"/>
</dbReference>
<accession>A0A9N7MU01</accession>
<evidence type="ECO:0000256" key="3">
    <source>
        <dbReference type="ARBA" id="ARBA00022722"/>
    </source>
</evidence>
<comment type="caution">
    <text evidence="8">The sequence shown here is derived from an EMBL/GenBank/DDBJ whole genome shotgun (WGS) entry which is preliminary data.</text>
</comment>
<evidence type="ECO:0000313" key="9">
    <source>
        <dbReference type="Proteomes" id="UP001153555"/>
    </source>
</evidence>
<dbReference type="AlphaFoldDB" id="A0A9N7MU01"/>
<dbReference type="OrthoDB" id="1743130at2759"/>
<dbReference type="InterPro" id="IPR041588">
    <property type="entry name" value="Integrase_H2C2"/>
</dbReference>
<evidence type="ECO:0000313" key="8">
    <source>
        <dbReference type="EMBL" id="CAA0814232.1"/>
    </source>
</evidence>
<dbReference type="FunFam" id="1.10.340.70:FF:000001">
    <property type="entry name" value="Retrovirus-related Pol polyprotein from transposon gypsy-like Protein"/>
    <property type="match status" value="1"/>
</dbReference>
<dbReference type="Gene3D" id="3.10.10.10">
    <property type="entry name" value="HIV Type 1 Reverse Transcriptase, subunit A, domain 1"/>
    <property type="match status" value="1"/>
</dbReference>
<keyword evidence="5" id="KW-0695">RNA-directed DNA polymerase</keyword>
<dbReference type="InterPro" id="IPR036397">
    <property type="entry name" value="RNaseH_sf"/>
</dbReference>
<name>A0A9N7MU01_STRHE</name>
<dbReference type="SUPFAM" id="SSF50630">
    <property type="entry name" value="Acid proteases"/>
    <property type="match status" value="1"/>
</dbReference>
<evidence type="ECO:0000259" key="7">
    <source>
        <dbReference type="Pfam" id="PF17921"/>
    </source>
</evidence>
<evidence type="ECO:0000256" key="5">
    <source>
        <dbReference type="ARBA" id="ARBA00022918"/>
    </source>
</evidence>
<organism evidence="8 9">
    <name type="scientific">Striga hermonthica</name>
    <name type="common">Purple witchweed</name>
    <name type="synonym">Buchnera hermonthica</name>
    <dbReference type="NCBI Taxonomy" id="68872"/>
    <lineage>
        <taxon>Eukaryota</taxon>
        <taxon>Viridiplantae</taxon>
        <taxon>Streptophyta</taxon>
        <taxon>Embryophyta</taxon>
        <taxon>Tracheophyta</taxon>
        <taxon>Spermatophyta</taxon>
        <taxon>Magnoliopsida</taxon>
        <taxon>eudicotyledons</taxon>
        <taxon>Gunneridae</taxon>
        <taxon>Pentapetalae</taxon>
        <taxon>asterids</taxon>
        <taxon>lamiids</taxon>
        <taxon>Lamiales</taxon>
        <taxon>Orobanchaceae</taxon>
        <taxon>Buchnereae</taxon>
        <taxon>Striga</taxon>
    </lineage>
</organism>
<dbReference type="PROSITE" id="PS00141">
    <property type="entry name" value="ASP_PROTEASE"/>
    <property type="match status" value="1"/>
</dbReference>
<proteinExistence type="predicted"/>
<feature type="compositionally biased region" description="Basic and acidic residues" evidence="6">
    <location>
        <begin position="528"/>
        <end position="539"/>
    </location>
</feature>
<keyword evidence="4" id="KW-0378">Hydrolase</keyword>
<dbReference type="GO" id="GO:0004519">
    <property type="term" value="F:endonuclease activity"/>
    <property type="evidence" value="ECO:0007669"/>
    <property type="project" value="UniProtKB-KW"/>
</dbReference>
<dbReference type="InterPro" id="IPR021109">
    <property type="entry name" value="Peptidase_aspartic_dom_sf"/>
</dbReference>
<dbReference type="EMBL" id="CACSLK010012206">
    <property type="protein sequence ID" value="CAA0814232.1"/>
    <property type="molecule type" value="Genomic_DNA"/>
</dbReference>
<evidence type="ECO:0000256" key="2">
    <source>
        <dbReference type="ARBA" id="ARBA00022695"/>
    </source>
</evidence>
<keyword evidence="3" id="KW-0540">Nuclease</keyword>
<keyword evidence="4" id="KW-0255">Endonuclease</keyword>
<dbReference type="SUPFAM" id="SSF53098">
    <property type="entry name" value="Ribonuclease H-like"/>
    <property type="match status" value="1"/>
</dbReference>
<dbReference type="Gene3D" id="2.40.70.10">
    <property type="entry name" value="Acid Proteases"/>
    <property type="match status" value="1"/>
</dbReference>
<dbReference type="InterPro" id="IPR050951">
    <property type="entry name" value="Retrovirus_Pol_polyprotein"/>
</dbReference>
<dbReference type="InterPro" id="IPR012337">
    <property type="entry name" value="RNaseH-like_sf"/>
</dbReference>
<feature type="domain" description="Integrase zinc-binding" evidence="7">
    <location>
        <begin position="329"/>
        <end position="385"/>
    </location>
</feature>
<feature type="region of interest" description="Disordered" evidence="6">
    <location>
        <begin position="512"/>
        <end position="543"/>
    </location>
</feature>
<dbReference type="Gene3D" id="1.10.340.70">
    <property type="match status" value="1"/>
</dbReference>
<dbReference type="Gene3D" id="3.30.420.10">
    <property type="entry name" value="Ribonuclease H-like superfamily/Ribonuclease H"/>
    <property type="match status" value="1"/>
</dbReference>
<evidence type="ECO:0000256" key="6">
    <source>
        <dbReference type="SAM" id="MobiDB-lite"/>
    </source>
</evidence>
<dbReference type="GO" id="GO:0003676">
    <property type="term" value="F:nucleic acid binding"/>
    <property type="evidence" value="ECO:0007669"/>
    <property type="project" value="InterPro"/>
</dbReference>
<dbReference type="PANTHER" id="PTHR37984">
    <property type="entry name" value="PROTEIN CBG26694"/>
    <property type="match status" value="1"/>
</dbReference>
<dbReference type="Pfam" id="PF08284">
    <property type="entry name" value="RVP_2"/>
    <property type="match status" value="1"/>
</dbReference>
<dbReference type="InterPro" id="IPR043502">
    <property type="entry name" value="DNA/RNA_pol_sf"/>
</dbReference>
<dbReference type="Proteomes" id="UP001153555">
    <property type="component" value="Unassembled WGS sequence"/>
</dbReference>
<keyword evidence="1" id="KW-0808">Transferase</keyword>
<sequence>MEDEEEIAIQGDLSSLNAFSGPDTPRSLRLWGKAQGKKLHVLIDSGSTHNFIRPEVAQKLNLEVKNNIPFRVYVGNGEALVCRHKCVGLELDLQGTKFLTELYVLPIRGPEIVLGMPWLQELGKVIHDYKQMTMEFRWNGKRVTLQGIEGMEPRLISYNQLTAVMESGDMLEMFEVYSISSDGVEKENSIQVPKACKPLLQEFADVFQEPKGLPPRRTYDHRVHLQPGSQPVNVRPYRYPYFQKGEIERLVKEMLEQGIIRPSHSPYSSPLNVSTPMVELIHEIERENKELPTLIRLHEEWLKETLSVDWTVRDGKLIYKGRFYLGRESQLKNRILFEYHSTPLAGHAGVTRTLARVAANFYWDGLRRDVVLFVKNCSICQQVKSSNQPPAGLIQPLPIPEQVWEDVTMDFIVGLPPSDGKTVIMVVVDRLTKFVHFESLPTQFTASKVKEGKLILEPLAICGEKQVLVDGKPVVKVLVQWKGVHPEETTWEVAEEFFKAFPWLRLEDKAPVQEGGDDTNMVEQESLVPEREQIRDERPVRKKGRPRWHADFYIPKLTGSKTKA</sequence>
<keyword evidence="2" id="KW-0548">Nucleotidyltransferase</keyword>
<dbReference type="SUPFAM" id="SSF56672">
    <property type="entry name" value="DNA/RNA polymerases"/>
    <property type="match status" value="1"/>
</dbReference>
<dbReference type="CDD" id="cd00303">
    <property type="entry name" value="retropepsin_like"/>
    <property type="match status" value="1"/>
</dbReference>